<sequence length="199" mass="22723">RTAGAHKLAQQLGDGNFEPSDICNIDIKDQIAPLRFTFLTRSIMCFLNPSSTWASLLFFANKEICTAVRLRYLKGADANLEIRLHKLLAGFFMKQADQNRNNTWQSKNSRAFSELPYHLACAGCFQELEDILCNHYFIQAKCSLGLAATLMDDFNPKAITGNKTQEKELSRFLSLHRVQQYKSFLSRNVEIFVNYPSLE</sequence>
<dbReference type="Gene3D" id="1.25.40.370">
    <property type="match status" value="1"/>
</dbReference>
<reference evidence="2" key="1">
    <citation type="submission" date="2014-12" db="EMBL/GenBank/DDBJ databases">
        <title>Insight into the proteome of Arion vulgaris.</title>
        <authorList>
            <person name="Aradska J."/>
            <person name="Bulat T."/>
            <person name="Smidak R."/>
            <person name="Sarate P."/>
            <person name="Gangsoo J."/>
            <person name="Sialana F."/>
            <person name="Bilban M."/>
            <person name="Lubec G."/>
        </authorList>
    </citation>
    <scope>NUCLEOTIDE SEQUENCE</scope>
    <source>
        <tissue evidence="2">Skin</tissue>
    </source>
</reference>
<dbReference type="Pfam" id="PF17908">
    <property type="entry name" value="APAF1_C"/>
    <property type="match status" value="1"/>
</dbReference>
<dbReference type="EMBL" id="HACG01007257">
    <property type="protein sequence ID" value="CEK54122.1"/>
    <property type="molecule type" value="Transcribed_RNA"/>
</dbReference>
<dbReference type="PANTHER" id="PTHR44791">
    <property type="entry name" value="TELOMERASE PROTEIN COMPONENT 1 TEP1"/>
    <property type="match status" value="1"/>
</dbReference>
<feature type="non-terminal residue" evidence="2">
    <location>
        <position position="199"/>
    </location>
</feature>
<dbReference type="GO" id="GO:0000722">
    <property type="term" value="P:telomere maintenance via recombination"/>
    <property type="evidence" value="ECO:0007669"/>
    <property type="project" value="TreeGrafter"/>
</dbReference>
<gene>
    <name evidence="2" type="primary">ORF22001</name>
</gene>
<name>A0A0B6YCU9_9EUPU</name>
<evidence type="ECO:0000313" key="2">
    <source>
        <dbReference type="EMBL" id="CEK54122.1"/>
    </source>
</evidence>
<dbReference type="GO" id="GO:0070034">
    <property type="term" value="F:telomerase RNA binding"/>
    <property type="evidence" value="ECO:0007669"/>
    <property type="project" value="TreeGrafter"/>
</dbReference>
<evidence type="ECO:0000259" key="1">
    <source>
        <dbReference type="Pfam" id="PF17908"/>
    </source>
</evidence>
<organism evidence="2">
    <name type="scientific">Arion vulgaris</name>
    <dbReference type="NCBI Taxonomy" id="1028688"/>
    <lineage>
        <taxon>Eukaryota</taxon>
        <taxon>Metazoa</taxon>
        <taxon>Spiralia</taxon>
        <taxon>Lophotrochozoa</taxon>
        <taxon>Mollusca</taxon>
        <taxon>Gastropoda</taxon>
        <taxon>Heterobranchia</taxon>
        <taxon>Euthyneura</taxon>
        <taxon>Panpulmonata</taxon>
        <taxon>Eupulmonata</taxon>
        <taxon>Stylommatophora</taxon>
        <taxon>Helicina</taxon>
        <taxon>Arionoidea</taxon>
        <taxon>Arionidae</taxon>
        <taxon>Arion</taxon>
    </lineage>
</organism>
<dbReference type="InterPro" id="IPR041452">
    <property type="entry name" value="APAF1_C"/>
</dbReference>
<dbReference type="GO" id="GO:0003720">
    <property type="term" value="F:telomerase activity"/>
    <property type="evidence" value="ECO:0007669"/>
    <property type="project" value="TreeGrafter"/>
</dbReference>
<dbReference type="InterPro" id="IPR052652">
    <property type="entry name" value="Telomerase_Complex_Comp"/>
</dbReference>
<accession>A0A0B6YCU9</accession>
<protein>
    <recommendedName>
        <fullName evidence="1">APAF-1 helical domain-containing protein</fullName>
    </recommendedName>
</protein>
<proteinExistence type="predicted"/>
<dbReference type="GO" id="GO:0005697">
    <property type="term" value="C:telomerase holoenzyme complex"/>
    <property type="evidence" value="ECO:0007669"/>
    <property type="project" value="TreeGrafter"/>
</dbReference>
<feature type="non-terminal residue" evidence="2">
    <location>
        <position position="1"/>
    </location>
</feature>
<feature type="domain" description="APAF-1 helical" evidence="1">
    <location>
        <begin position="84"/>
        <end position="177"/>
    </location>
</feature>
<dbReference type="AlphaFoldDB" id="A0A0B6YCU9"/>
<dbReference type="PANTHER" id="PTHR44791:SF1">
    <property type="entry name" value="TELOMERASE PROTEIN COMPONENT 1"/>
    <property type="match status" value="1"/>
</dbReference>